<dbReference type="CDD" id="cd02440">
    <property type="entry name" value="AdoMet_MTases"/>
    <property type="match status" value="1"/>
</dbReference>
<dbReference type="InterPro" id="IPR030445">
    <property type="entry name" value="H3-K79_meTrfase"/>
</dbReference>
<dbReference type="PANTHER" id="PTHR21451:SF0">
    <property type="entry name" value="HISTONE-LYSINE N-METHYLTRANSFERASE, H3 LYSINE-79 SPECIFIC"/>
    <property type="match status" value="1"/>
</dbReference>
<evidence type="ECO:0000256" key="2">
    <source>
        <dbReference type="ARBA" id="ARBA00012190"/>
    </source>
</evidence>
<dbReference type="EC" id="2.1.1.360" evidence="2 11"/>
<evidence type="ECO:0000259" key="14">
    <source>
        <dbReference type="PROSITE" id="PS51569"/>
    </source>
</evidence>
<dbReference type="PROSITE" id="PS51569">
    <property type="entry name" value="DOT1"/>
    <property type="match status" value="1"/>
</dbReference>
<dbReference type="InterPro" id="IPR025789">
    <property type="entry name" value="DOT1_dom"/>
</dbReference>
<evidence type="ECO:0000256" key="4">
    <source>
        <dbReference type="ARBA" id="ARBA00022603"/>
    </source>
</evidence>
<evidence type="ECO:0000256" key="13">
    <source>
        <dbReference type="SAM" id="MobiDB-lite"/>
    </source>
</evidence>
<evidence type="ECO:0000256" key="6">
    <source>
        <dbReference type="ARBA" id="ARBA00022691"/>
    </source>
</evidence>
<dbReference type="FunFam" id="3.40.50.150:FF:000033">
    <property type="entry name" value="Histone-lysine N-methyltransferase, H3 lysine-79 specific"/>
    <property type="match status" value="1"/>
</dbReference>
<dbReference type="Gene3D" id="1.10.260.60">
    <property type="match status" value="1"/>
</dbReference>
<comment type="function">
    <text evidence="11">Histone methyltransferase that specifically trimethylates histone H3 to form H3K79me3. This methylation is required for telomere silencing and for the pachytene checkpoint during the meiotic cell cycle by allowing the recruitment of RAD9 to double strand breaks. Nucleosomes are preferred as substrate compared to free histone.</text>
</comment>
<keyword evidence="12" id="KW-0175">Coiled coil</keyword>
<feature type="compositionally biased region" description="Polar residues" evidence="13">
    <location>
        <begin position="1037"/>
        <end position="1048"/>
    </location>
</feature>
<keyword evidence="7 11" id="KW-0156">Chromatin regulator</keyword>
<evidence type="ECO:0000256" key="12">
    <source>
        <dbReference type="SAM" id="Coils"/>
    </source>
</evidence>
<dbReference type="PANTHER" id="PTHR21451">
    <property type="entry name" value="HISTONE H3 METHYLTRANSFERASE"/>
    <property type="match status" value="1"/>
</dbReference>
<feature type="region of interest" description="Disordered" evidence="13">
    <location>
        <begin position="1098"/>
        <end position="1214"/>
    </location>
</feature>
<feature type="compositionally biased region" description="Polar residues" evidence="13">
    <location>
        <begin position="1124"/>
        <end position="1142"/>
    </location>
</feature>
<dbReference type="FunFam" id="1.10.260.60:FF:000001">
    <property type="entry name" value="Histone-lysine N-methyltransferase, H3 lysine-79 specific"/>
    <property type="match status" value="1"/>
</dbReference>
<name>A0A9Q1C925_HOLLE</name>
<feature type="compositionally biased region" description="Polar residues" evidence="13">
    <location>
        <begin position="951"/>
        <end position="973"/>
    </location>
</feature>
<keyword evidence="4 11" id="KW-0489">Methyltransferase</keyword>
<dbReference type="GO" id="GO:0006281">
    <property type="term" value="P:DNA repair"/>
    <property type="evidence" value="ECO:0007669"/>
    <property type="project" value="TreeGrafter"/>
</dbReference>
<evidence type="ECO:0000256" key="1">
    <source>
        <dbReference type="ARBA" id="ARBA00004123"/>
    </source>
</evidence>
<feature type="domain" description="DOT1" evidence="14">
    <location>
        <begin position="14"/>
        <end position="327"/>
    </location>
</feature>
<dbReference type="Proteomes" id="UP001152320">
    <property type="component" value="Chromosome 6"/>
</dbReference>
<organism evidence="15 16">
    <name type="scientific">Holothuria leucospilota</name>
    <name type="common">Black long sea cucumber</name>
    <name type="synonym">Mertensiothuria leucospilota</name>
    <dbReference type="NCBI Taxonomy" id="206669"/>
    <lineage>
        <taxon>Eukaryota</taxon>
        <taxon>Metazoa</taxon>
        <taxon>Echinodermata</taxon>
        <taxon>Eleutherozoa</taxon>
        <taxon>Echinozoa</taxon>
        <taxon>Holothuroidea</taxon>
        <taxon>Aspidochirotacea</taxon>
        <taxon>Aspidochirotida</taxon>
        <taxon>Holothuriidae</taxon>
        <taxon>Holothuria</taxon>
    </lineage>
</organism>
<dbReference type="EMBL" id="JAIZAY010000006">
    <property type="protein sequence ID" value="KAJ8040266.1"/>
    <property type="molecule type" value="Genomic_DNA"/>
</dbReference>
<dbReference type="GO" id="GO:0000077">
    <property type="term" value="P:DNA damage checkpoint signaling"/>
    <property type="evidence" value="ECO:0007669"/>
    <property type="project" value="TreeGrafter"/>
</dbReference>
<evidence type="ECO:0000256" key="8">
    <source>
        <dbReference type="ARBA" id="ARBA00023242"/>
    </source>
</evidence>
<feature type="compositionally biased region" description="Basic and acidic residues" evidence="13">
    <location>
        <begin position="1049"/>
        <end position="1058"/>
    </location>
</feature>
<sequence>MSKELRLHSPAEVEPAVYAWPLQHTDKNDGAQEIVETIRWVCEDIPELKLAMENNVLKDYDTKSFESMHTLCEKYNRAIDALLHMWKGTTRPKAPKKRATTDLLRHIMQQVYSHAISDPDKLNSYEPFSPEVYGETSYDLVAQMLEHVTLTSDDLFIDLGSGVGQVVLQVAAASECKLAYGIEKSDVPSEYSKIMEKEFVRWMNWYGKEFSPFKLEKGDFLDKSFKEKIGTAKVIFVNNFAFGPRVDHLLKERFANMKEGAVVVSSKAYCPLNFRITDRNLTDIGSIMQVEELSPLRGSVSWTGKPVSYYLHTIDRKLLERYFQTLKDPKLRDEEYEKWKTKSASRRGHTDFTSSRCLELSDSDSLTHGPTTRKQWTQWVKERGKENEEENDSSSSKNTRTLRKRHRRKKRKVKEKEQSDDTENQEIKRRRGRPRKGPKARVSASKKDDAALGMDLLHQHTISLSMSTPEKQKDLSSNNLLPSFNLPSMVSSSSVTPLKEVSVTPERDTSIEKALDKLLNSYREQMLKFLTTIGTPAFRDQIIQQIEMEKTYNEQLKKKVGQMEEAVASMTKEGLVLLKERLLELGIKASNPSELVNSSQHLVAQNKKLKDKFSTLKFSIDSLEAENKQMVERHLHLTGNRDKSPDSTISHIKDEILREYSNQNELQRQVRQLESEIKTLEKAKTKKIKEENGPVKRKRTRKIKEIAKQEPDVKVKKQKCDTAESISPGLSNSFSSGSGSPKQLIRTLPPNLSPRSVPLVAGMHDYTTVTKKTPSPESQAYRNSEVPYGYKQYLNGTAKENVQLQMQMQSGGLAMTQQNSKDASGSMWTLRNGIISPVLSQGSPPSQTALLTLGSSVPTMYLASNTTSTVPAPLMGGTISNQQLPLMTPLDMKQYGTIYQAMASARASMMVSGYGIPSEPPPSPQDVTMYPSKEKSSTAPSKENGEEKKTSGTWSSTITSVSESAPTNATVTSKPEVVTMKQPLTSGKQDGKVTQQNGIQKAAGGATAKEIHSMMVNVNQPLGIDAIPSPETQALNGRTIQKSGTVSKNGEKKSKRQDSSGSISKESSNPQDSPKTKKLQARISSGFEALAAFATSQLETCKKQASPSGDQDGTRRSKPKQAADDTTNAAKTGVKSSSTSPTDAARYSLPHSNSSESLDGRTPRYSPVNRDELPPRPNTPGKDADIPPEDMGKDQSAPDNNNVLPAMTKPLSHDMDQYADQVRFHKKFARMGGKRYYKDLCSSNQSSGDSKNIDRKPIQPNIQPKREERMQECRHQSPKKAFLKSQGSVSGSTTIRHPKKETVISNFQYSKDPLRVQTQAQEIKKENVISEAKVDKPVSQAVSKPSVHTSKQRPQAVLSNSFPRNLAVSSNQDIKGRSLNGMNGFPSTAGNSNGVGYANTFGSQPKQQGQAEVKVVASGSRPASSDHTSPHRPLTAFSPLTVGIPIPATAYTLNGVIPNYANTDLGAPTYLPTIHHTGGFVLPVSQQSHSNGYVMQFGIKR</sequence>
<feature type="compositionally biased region" description="Polar residues" evidence="13">
    <location>
        <begin position="1098"/>
        <end position="1111"/>
    </location>
</feature>
<protein>
    <recommendedName>
        <fullName evidence="3 11">Histone-lysine N-methyltransferase, H3 lysine-79 specific</fullName>
        <ecNumber evidence="2 11">2.1.1.360</ecNumber>
    </recommendedName>
    <alternativeName>
        <fullName evidence="9 11">Histone H3-K79 methyltransferase</fullName>
    </alternativeName>
</protein>
<feature type="compositionally biased region" description="Basic and acidic residues" evidence="13">
    <location>
        <begin position="1182"/>
        <end position="1193"/>
    </location>
</feature>
<proteinExistence type="inferred from homology"/>
<feature type="compositionally biased region" description="Polar residues" evidence="13">
    <location>
        <begin position="982"/>
        <end position="999"/>
    </location>
</feature>
<keyword evidence="6 11" id="KW-0949">S-adenosyl-L-methionine</keyword>
<dbReference type="GO" id="GO:0140956">
    <property type="term" value="F:histone H3K79 trimethyltransferase activity"/>
    <property type="evidence" value="ECO:0007669"/>
    <property type="project" value="UniProtKB-EC"/>
</dbReference>
<dbReference type="Pfam" id="PF08123">
    <property type="entry name" value="DOT1"/>
    <property type="match status" value="1"/>
</dbReference>
<comment type="caution">
    <text evidence="15">The sequence shown here is derived from an EMBL/GenBank/DDBJ whole genome shotgun (WGS) entry which is preliminary data.</text>
</comment>
<dbReference type="Gene3D" id="3.40.50.150">
    <property type="entry name" value="Vaccinia Virus protein VP39"/>
    <property type="match status" value="1"/>
</dbReference>
<feature type="coiled-coil region" evidence="12">
    <location>
        <begin position="656"/>
        <end position="690"/>
    </location>
</feature>
<evidence type="ECO:0000256" key="10">
    <source>
        <dbReference type="ARBA" id="ARBA00047770"/>
    </source>
</evidence>
<feature type="compositionally biased region" description="Basic and acidic residues" evidence="13">
    <location>
        <begin position="1264"/>
        <end position="1275"/>
    </location>
</feature>
<feature type="compositionally biased region" description="Basic residues" evidence="13">
    <location>
        <begin position="400"/>
        <end position="413"/>
    </location>
</feature>
<comment type="miscellaneous">
    <text evidence="11">In contrast to other lysine histone methyltransferases, it does not contain a SET domain, suggesting the existence of another mechanism for methylation of lysine residues of histones.</text>
</comment>
<feature type="compositionally biased region" description="Basic and acidic residues" evidence="13">
    <location>
        <begin position="707"/>
        <end position="722"/>
    </location>
</feature>
<feature type="region of interest" description="Disordered" evidence="13">
    <location>
        <begin position="707"/>
        <end position="743"/>
    </location>
</feature>
<feature type="compositionally biased region" description="Polar residues" evidence="13">
    <location>
        <begin position="1241"/>
        <end position="1250"/>
    </location>
</feature>
<feature type="compositionally biased region" description="Polar residues" evidence="13">
    <location>
        <begin position="1285"/>
        <end position="1295"/>
    </location>
</feature>
<evidence type="ECO:0000256" key="5">
    <source>
        <dbReference type="ARBA" id="ARBA00022679"/>
    </source>
</evidence>
<dbReference type="InterPro" id="IPR029063">
    <property type="entry name" value="SAM-dependent_MTases_sf"/>
</dbReference>
<comment type="subcellular location">
    <subcellularLocation>
        <location evidence="1 11">Nucleus</location>
    </subcellularLocation>
</comment>
<keyword evidence="5 11" id="KW-0808">Transferase</keyword>
<keyword evidence="8 11" id="KW-0539">Nucleus</keyword>
<evidence type="ECO:0000256" key="11">
    <source>
        <dbReference type="RuleBase" id="RU271113"/>
    </source>
</evidence>
<comment type="similarity">
    <text evidence="11">Belongs to the class I-like SAM-binding methyltransferase superfamily. DOT1 family.</text>
</comment>
<evidence type="ECO:0000256" key="9">
    <source>
        <dbReference type="ARBA" id="ARBA00029821"/>
    </source>
</evidence>
<dbReference type="SUPFAM" id="SSF53335">
    <property type="entry name" value="S-adenosyl-L-methionine-dependent methyltransferases"/>
    <property type="match status" value="1"/>
</dbReference>
<keyword evidence="16" id="KW-1185">Reference proteome</keyword>
<feature type="compositionally biased region" description="Basic residues" evidence="13">
    <location>
        <begin position="428"/>
        <end position="439"/>
    </location>
</feature>
<feature type="region of interest" description="Disordered" evidence="13">
    <location>
        <begin position="1037"/>
        <end position="1082"/>
    </location>
</feature>
<feature type="region of interest" description="Disordered" evidence="13">
    <location>
        <begin position="357"/>
        <end position="451"/>
    </location>
</feature>
<evidence type="ECO:0000256" key="7">
    <source>
        <dbReference type="ARBA" id="ARBA00022853"/>
    </source>
</evidence>
<dbReference type="GO" id="GO:0032259">
    <property type="term" value="P:methylation"/>
    <property type="evidence" value="ECO:0007669"/>
    <property type="project" value="UniProtKB-KW"/>
</dbReference>
<reference evidence="15" key="1">
    <citation type="submission" date="2021-10" db="EMBL/GenBank/DDBJ databases">
        <title>Tropical sea cucumber genome reveals ecological adaptation and Cuvierian tubules defense mechanism.</title>
        <authorList>
            <person name="Chen T."/>
        </authorList>
    </citation>
    <scope>NUCLEOTIDE SEQUENCE</scope>
    <source>
        <strain evidence="15">Nanhai2018</strain>
        <tissue evidence="15">Muscle</tissue>
    </source>
</reference>
<comment type="catalytic activity">
    <reaction evidence="10 11">
        <text>L-lysyl(79)-[histone H3] + 3 S-adenosyl-L-methionine = N(6),N(6),N(6)-trimethyl-L-lysyl(79)-[histone H3] + 3 S-adenosyl-L-homocysteine + 3 H(+)</text>
        <dbReference type="Rhea" id="RHEA:60328"/>
        <dbReference type="Rhea" id="RHEA-COMP:15549"/>
        <dbReference type="Rhea" id="RHEA-COMP:15552"/>
        <dbReference type="ChEBI" id="CHEBI:15378"/>
        <dbReference type="ChEBI" id="CHEBI:29969"/>
        <dbReference type="ChEBI" id="CHEBI:57856"/>
        <dbReference type="ChEBI" id="CHEBI:59789"/>
        <dbReference type="ChEBI" id="CHEBI:61961"/>
        <dbReference type="EC" id="2.1.1.360"/>
    </reaction>
</comment>
<feature type="region of interest" description="Disordered" evidence="13">
    <location>
        <begin position="914"/>
        <end position="1001"/>
    </location>
</feature>
<gene>
    <name evidence="15" type="ORF">HOLleu_14502</name>
</gene>
<accession>A0A9Q1C925</accession>
<evidence type="ECO:0000313" key="15">
    <source>
        <dbReference type="EMBL" id="KAJ8040266.1"/>
    </source>
</evidence>
<feature type="region of interest" description="Disordered" evidence="13">
    <location>
        <begin position="1239"/>
        <end position="1299"/>
    </location>
</feature>
<dbReference type="GO" id="GO:0005634">
    <property type="term" value="C:nucleus"/>
    <property type="evidence" value="ECO:0007669"/>
    <property type="project" value="UniProtKB-SubCell"/>
</dbReference>
<feature type="compositionally biased region" description="Polar residues" evidence="13">
    <location>
        <begin position="363"/>
        <end position="378"/>
    </location>
</feature>
<feature type="compositionally biased region" description="Low complexity" evidence="13">
    <location>
        <begin position="725"/>
        <end position="740"/>
    </location>
</feature>
<evidence type="ECO:0000313" key="16">
    <source>
        <dbReference type="Proteomes" id="UP001152320"/>
    </source>
</evidence>
<feature type="compositionally biased region" description="Polar residues" evidence="13">
    <location>
        <begin position="1059"/>
        <end position="1073"/>
    </location>
</feature>
<evidence type="ECO:0000256" key="3">
    <source>
        <dbReference type="ARBA" id="ARBA00020987"/>
    </source>
</evidence>
<dbReference type="OrthoDB" id="443402at2759"/>